<dbReference type="InterPro" id="IPR029058">
    <property type="entry name" value="AB_hydrolase_fold"/>
</dbReference>
<dbReference type="PROSITE" id="PS00455">
    <property type="entry name" value="AMP_BINDING"/>
    <property type="match status" value="1"/>
</dbReference>
<dbReference type="AlphaFoldDB" id="A0A8H4KGY9"/>
<reference evidence="4 5" key="1">
    <citation type="submission" date="2020-01" db="EMBL/GenBank/DDBJ databases">
        <title>Identification and distribution of gene clusters putatively required for synthesis of sphingolipid metabolism inhibitors in phylogenetically diverse species of the filamentous fungus Fusarium.</title>
        <authorList>
            <person name="Kim H.-S."/>
            <person name="Busman M."/>
            <person name="Brown D.W."/>
            <person name="Divon H."/>
            <person name="Uhlig S."/>
            <person name="Proctor R.H."/>
        </authorList>
    </citation>
    <scope>NUCLEOTIDE SEQUENCE [LARGE SCALE GENOMIC DNA]</scope>
    <source>
        <strain evidence="4 5">NRRL 20459</strain>
    </source>
</reference>
<evidence type="ECO:0000313" key="5">
    <source>
        <dbReference type="Proteomes" id="UP000554235"/>
    </source>
</evidence>
<dbReference type="InterPro" id="IPR001031">
    <property type="entry name" value="Thioesterase"/>
</dbReference>
<dbReference type="Gene3D" id="3.30.300.30">
    <property type="match status" value="1"/>
</dbReference>
<proteinExistence type="predicted"/>
<dbReference type="PANTHER" id="PTHR24096:SF267">
    <property type="entry name" value="MALONATE--COA LIGASE ACSF3, MITOCHONDRIAL"/>
    <property type="match status" value="1"/>
</dbReference>
<dbReference type="InterPro" id="IPR020806">
    <property type="entry name" value="PKS_PP-bd"/>
</dbReference>
<dbReference type="Proteomes" id="UP000554235">
    <property type="component" value="Unassembled WGS sequence"/>
</dbReference>
<dbReference type="SUPFAM" id="SSF47336">
    <property type="entry name" value="ACP-like"/>
    <property type="match status" value="1"/>
</dbReference>
<name>A0A8H4KGY9_9HYPO</name>
<evidence type="ECO:0000313" key="4">
    <source>
        <dbReference type="EMBL" id="KAF4448959.1"/>
    </source>
</evidence>
<dbReference type="Pfam" id="PF00550">
    <property type="entry name" value="PP-binding"/>
    <property type="match status" value="1"/>
</dbReference>
<evidence type="ECO:0000256" key="1">
    <source>
        <dbReference type="ARBA" id="ARBA00022450"/>
    </source>
</evidence>
<dbReference type="Gene3D" id="3.40.50.12780">
    <property type="entry name" value="N-terminal domain of ligase-like"/>
    <property type="match status" value="1"/>
</dbReference>
<keyword evidence="1" id="KW-0596">Phosphopantetheine</keyword>
<comment type="caution">
    <text evidence="4">The sequence shown here is derived from an EMBL/GenBank/DDBJ whole genome shotgun (WGS) entry which is preliminary data.</text>
</comment>
<evidence type="ECO:0000259" key="3">
    <source>
        <dbReference type="PROSITE" id="PS50075"/>
    </source>
</evidence>
<dbReference type="GO" id="GO:0006633">
    <property type="term" value="P:fatty acid biosynthetic process"/>
    <property type="evidence" value="ECO:0007669"/>
    <property type="project" value="TreeGrafter"/>
</dbReference>
<dbReference type="PROSITE" id="PS50075">
    <property type="entry name" value="CARRIER"/>
    <property type="match status" value="1"/>
</dbReference>
<dbReference type="InterPro" id="IPR020845">
    <property type="entry name" value="AMP-binding_CS"/>
</dbReference>
<protein>
    <submittedName>
        <fullName evidence="4">Thioesterase domain</fullName>
    </submittedName>
</protein>
<dbReference type="Gene3D" id="3.40.50.1820">
    <property type="entry name" value="alpha/beta hydrolase"/>
    <property type="match status" value="1"/>
</dbReference>
<dbReference type="Pfam" id="PF00501">
    <property type="entry name" value="AMP-binding"/>
    <property type="match status" value="1"/>
</dbReference>
<dbReference type="SMART" id="SM00823">
    <property type="entry name" value="PKS_PP"/>
    <property type="match status" value="1"/>
</dbReference>
<dbReference type="PANTHER" id="PTHR24096">
    <property type="entry name" value="LONG-CHAIN-FATTY-ACID--COA LIGASE"/>
    <property type="match status" value="1"/>
</dbReference>
<dbReference type="EMBL" id="JAADYS010003259">
    <property type="protein sequence ID" value="KAF4448959.1"/>
    <property type="molecule type" value="Genomic_DNA"/>
</dbReference>
<evidence type="ECO:0000256" key="2">
    <source>
        <dbReference type="ARBA" id="ARBA00022553"/>
    </source>
</evidence>
<keyword evidence="5" id="KW-1185">Reference proteome</keyword>
<sequence>MSTLQFTTTTETPVGRFTEDTHTSKLSSLDEQPSNCLQSILTARAASFPSRCMYFYPLGSTGSTPHPISYSFLYDKATRISRKLASLSKFRDGSPVLIHLDGHWDTILLFWAVLLANGIPVLSTPLSNIEDHRNQHLRHLSHLLESPICITEAESLHLFADSGHAFELYTIESLRSVEINYPSLPISDPIWPSWRAVNGEAYNSKQRLASPTILMLTSGSTGNAKLVPLTHKQIIAAVSGKASVRQLPAGGSFFNWVGLDHVASLVEIHIQALWMGVDQVHAQAADVVSSPRLFLDLLSRHGVCRSFAPNFFLAKLVAAAADDDVTRHAWDLSKLTVLASGGEPNEVATCVAASALLARYGARRDCITPGFGMTETCAGAIFNLECPDHDTSEGLTIASLGRCMPGIEMRVTSSAAGKENVPGTLGHLELRGDVVFGGYYRNPAATAEAFTSDGWFRTGDLAVIDDDGNLNLTGRTKDVININGVKITTADIQASLEVALRDTCASRVVSFPSRARGASTEQITVAYIPRQWPPTTEDMAEVDSRAVQACMMVSTACVPFIFPVGEQSLPFLPVTTLGKVSGAKMRVLFESGVFDQDAAYHRKAVSEFKQLQQHMSAVSALTEAEGRLRRDLAETMGVKSPDVVDVNTSVFELGLTSMDLIRLKHRIDARLGFAMATSVILRHPTVRSLAAALTKFERDYALLRASDTTTEPASVDNQPVAAEAEYDPVVTLRSSGSKAPLWLVHPGVGEVFVFVGLAQHMQVDDRPMYAFRARGFEPGQETFGSINEAVATYVSEIRRRQPQGPYALAGYSYGTMLAFEMAKCLESGGEKVGFLGSFNLPPHIKTRMRQLGWNMCILHLAQFLGLIPESRVEDVLAGDSAYLDASTADALAHVLDIADTTRMSELGLGSRELARWTDVAHGLQSMAVDYEPSGNVAVIDVFHAEPLKVAASSREEWVTDQLGKWRDFCRTEPRFHEVGGAHYTMIDQDHVHNFSKTLREALHARGI</sequence>
<feature type="domain" description="Carrier" evidence="3">
    <location>
        <begin position="622"/>
        <end position="697"/>
    </location>
</feature>
<dbReference type="OrthoDB" id="10253869at2759"/>
<dbReference type="SUPFAM" id="SSF56801">
    <property type="entry name" value="Acetyl-CoA synthetase-like"/>
    <property type="match status" value="1"/>
</dbReference>
<dbReference type="InterPro" id="IPR009081">
    <property type="entry name" value="PP-bd_ACP"/>
</dbReference>
<dbReference type="InterPro" id="IPR036736">
    <property type="entry name" value="ACP-like_sf"/>
</dbReference>
<dbReference type="SUPFAM" id="SSF53474">
    <property type="entry name" value="alpha/beta-Hydrolases"/>
    <property type="match status" value="1"/>
</dbReference>
<accession>A0A8H4KGY9</accession>
<dbReference type="Gene3D" id="1.10.1200.10">
    <property type="entry name" value="ACP-like"/>
    <property type="match status" value="1"/>
</dbReference>
<dbReference type="InterPro" id="IPR045851">
    <property type="entry name" value="AMP-bd_C_sf"/>
</dbReference>
<dbReference type="Pfam" id="PF00975">
    <property type="entry name" value="Thioesterase"/>
    <property type="match status" value="1"/>
</dbReference>
<gene>
    <name evidence="4" type="ORF">FALBO_16724</name>
</gene>
<organism evidence="4 5">
    <name type="scientific">Fusarium albosuccineum</name>
    <dbReference type="NCBI Taxonomy" id="1237068"/>
    <lineage>
        <taxon>Eukaryota</taxon>
        <taxon>Fungi</taxon>
        <taxon>Dikarya</taxon>
        <taxon>Ascomycota</taxon>
        <taxon>Pezizomycotina</taxon>
        <taxon>Sordariomycetes</taxon>
        <taxon>Hypocreomycetidae</taxon>
        <taxon>Hypocreales</taxon>
        <taxon>Nectriaceae</taxon>
        <taxon>Fusarium</taxon>
        <taxon>Fusarium decemcellulare species complex</taxon>
    </lineage>
</organism>
<dbReference type="InterPro" id="IPR042099">
    <property type="entry name" value="ANL_N_sf"/>
</dbReference>
<dbReference type="GO" id="GO:0031957">
    <property type="term" value="F:very long-chain fatty acid-CoA ligase activity"/>
    <property type="evidence" value="ECO:0007669"/>
    <property type="project" value="TreeGrafter"/>
</dbReference>
<keyword evidence="2" id="KW-0597">Phosphoprotein</keyword>
<dbReference type="InterPro" id="IPR000873">
    <property type="entry name" value="AMP-dep_synth/lig_dom"/>
</dbReference>
<dbReference type="GO" id="GO:0031177">
    <property type="term" value="F:phosphopantetheine binding"/>
    <property type="evidence" value="ECO:0007669"/>
    <property type="project" value="InterPro"/>
</dbReference>